<keyword evidence="2" id="KW-1185">Reference proteome</keyword>
<dbReference type="Proteomes" id="UP001302494">
    <property type="component" value="Chromosome"/>
</dbReference>
<protein>
    <recommendedName>
        <fullName evidence="3">STAS domain-containing protein</fullName>
    </recommendedName>
</protein>
<name>A0AA96K1T7_9BACT</name>
<evidence type="ECO:0000313" key="1">
    <source>
        <dbReference type="EMBL" id="WNM63421.1"/>
    </source>
</evidence>
<gene>
    <name evidence="1" type="ORF">PQG83_06620</name>
</gene>
<accession>A0AA96K1T7</accession>
<dbReference type="SUPFAM" id="SSF52091">
    <property type="entry name" value="SpoIIaa-like"/>
    <property type="match status" value="1"/>
</dbReference>
<evidence type="ECO:0008006" key="3">
    <source>
        <dbReference type="Google" id="ProtNLM"/>
    </source>
</evidence>
<organism evidence="1 2">
    <name type="scientific">Candidatus Nitrospira neomarina</name>
    <dbReference type="NCBI Taxonomy" id="3020899"/>
    <lineage>
        <taxon>Bacteria</taxon>
        <taxon>Pseudomonadati</taxon>
        <taxon>Nitrospirota</taxon>
        <taxon>Nitrospiria</taxon>
        <taxon>Nitrospirales</taxon>
        <taxon>Nitrospiraceae</taxon>
        <taxon>Nitrospira</taxon>
    </lineage>
</organism>
<dbReference type="AlphaFoldDB" id="A0AA96K1T7"/>
<reference evidence="1 2" key="1">
    <citation type="submission" date="2023-01" db="EMBL/GenBank/DDBJ databases">
        <title>Cultivation and genomic characterization of new, ubiquitous marine nitrite-oxidizing bacteria from the Nitrospirales.</title>
        <authorList>
            <person name="Mueller A.J."/>
            <person name="Daebeler A."/>
            <person name="Herbold C.W."/>
            <person name="Kirkegaard R.H."/>
            <person name="Daims H."/>
        </authorList>
    </citation>
    <scope>NUCLEOTIDE SEQUENCE [LARGE SCALE GENOMIC DNA]</scope>
    <source>
        <strain evidence="1 2">DK</strain>
    </source>
</reference>
<dbReference type="EMBL" id="CP116968">
    <property type="protein sequence ID" value="WNM63421.1"/>
    <property type="molecule type" value="Genomic_DNA"/>
</dbReference>
<dbReference type="KEGG" id="nneo:PQG83_06620"/>
<dbReference type="RefSeq" id="WP_312748015.1">
    <property type="nucleotide sequence ID" value="NZ_CP116968.1"/>
</dbReference>
<evidence type="ECO:0000313" key="2">
    <source>
        <dbReference type="Proteomes" id="UP001302494"/>
    </source>
</evidence>
<dbReference type="InterPro" id="IPR036513">
    <property type="entry name" value="STAS_dom_sf"/>
</dbReference>
<dbReference type="Gene3D" id="3.30.750.24">
    <property type="entry name" value="STAS domain"/>
    <property type="match status" value="1"/>
</dbReference>
<proteinExistence type="predicted"/>
<sequence length="110" mass="12324">MQWGLRVLPDAIVIRILGLPDHSLGEMFEKAGARAIGLDYRKVLVDFSEVESMGPMGLILCGYGLYHLQQLRIPVALVQPPASLLPVLCRHGMKEFPVVRSHEYDVRTLN</sequence>